<keyword evidence="2" id="KW-0472">Membrane</keyword>
<name>A0ABT7BR05_9CYAN</name>
<feature type="compositionally biased region" description="Basic and acidic residues" evidence="1">
    <location>
        <begin position="54"/>
        <end position="64"/>
    </location>
</feature>
<evidence type="ECO:0000313" key="4">
    <source>
        <dbReference type="Proteomes" id="UP001232992"/>
    </source>
</evidence>
<evidence type="ECO:0000256" key="2">
    <source>
        <dbReference type="SAM" id="Phobius"/>
    </source>
</evidence>
<dbReference type="RefSeq" id="WP_283756279.1">
    <property type="nucleotide sequence ID" value="NZ_JAQOSQ010000001.1"/>
</dbReference>
<evidence type="ECO:0000256" key="1">
    <source>
        <dbReference type="SAM" id="MobiDB-lite"/>
    </source>
</evidence>
<dbReference type="EMBL" id="JAQOSQ010000001">
    <property type="protein sequence ID" value="MDJ1181623.1"/>
    <property type="molecule type" value="Genomic_DNA"/>
</dbReference>
<protein>
    <submittedName>
        <fullName evidence="3">Uncharacterized protein</fullName>
    </submittedName>
</protein>
<feature type="transmembrane region" description="Helical" evidence="2">
    <location>
        <begin position="20"/>
        <end position="42"/>
    </location>
</feature>
<keyword evidence="2" id="KW-1133">Transmembrane helix</keyword>
<evidence type="ECO:0000313" key="3">
    <source>
        <dbReference type="EMBL" id="MDJ1181623.1"/>
    </source>
</evidence>
<feature type="compositionally biased region" description="Basic and acidic residues" evidence="1">
    <location>
        <begin position="71"/>
        <end position="81"/>
    </location>
</feature>
<feature type="region of interest" description="Disordered" evidence="1">
    <location>
        <begin position="51"/>
        <end position="81"/>
    </location>
</feature>
<sequence length="81" mass="8667">MPSSSAPEQRSPQEAISSSARAIAPLLLSASTLPVLLGILALKHLSQLGQDTGRQSEEIFRGDRLPLLTTPDDRSFQNEGP</sequence>
<keyword evidence="2" id="KW-0812">Transmembrane</keyword>
<gene>
    <name evidence="3" type="ORF">PMH09_00305</name>
</gene>
<reference evidence="3 4" key="1">
    <citation type="submission" date="2023-01" db="EMBL/GenBank/DDBJ databases">
        <title>Novel diversity within Roseofilum (Cyanobacteria; Desertifilaceae) from marine benthic mats with descriptions of four novel species.</title>
        <authorList>
            <person name="Wang Y."/>
            <person name="Berthold D.E."/>
            <person name="Hu J."/>
            <person name="Lefler F.W."/>
            <person name="Laughinghouse H.D. IV."/>
        </authorList>
    </citation>
    <scope>NUCLEOTIDE SEQUENCE [LARGE SCALE GENOMIC DNA]</scope>
    <source>
        <strain evidence="3 4">BLCC-M143</strain>
    </source>
</reference>
<comment type="caution">
    <text evidence="3">The sequence shown here is derived from an EMBL/GenBank/DDBJ whole genome shotgun (WGS) entry which is preliminary data.</text>
</comment>
<keyword evidence="4" id="KW-1185">Reference proteome</keyword>
<dbReference type="Proteomes" id="UP001232992">
    <property type="component" value="Unassembled WGS sequence"/>
</dbReference>
<organism evidence="3 4">
    <name type="scientific">Roseofilum casamattae BLCC-M143</name>
    <dbReference type="NCBI Taxonomy" id="3022442"/>
    <lineage>
        <taxon>Bacteria</taxon>
        <taxon>Bacillati</taxon>
        <taxon>Cyanobacteriota</taxon>
        <taxon>Cyanophyceae</taxon>
        <taxon>Desertifilales</taxon>
        <taxon>Desertifilaceae</taxon>
        <taxon>Roseofilum</taxon>
        <taxon>Roseofilum casamattae</taxon>
    </lineage>
</organism>
<proteinExistence type="predicted"/>
<accession>A0ABT7BR05</accession>